<accession>A0A1D2VMI6</accession>
<reference evidence="2" key="1">
    <citation type="submission" date="2016-05" db="EMBL/GenBank/DDBJ databases">
        <title>Comparative genomics of biotechnologically important yeasts.</title>
        <authorList>
            <consortium name="DOE Joint Genome Institute"/>
            <person name="Riley R."/>
            <person name="Haridas S."/>
            <person name="Wolfe K.H."/>
            <person name="Lopes M.R."/>
            <person name="Hittinger C.T."/>
            <person name="Goker M."/>
            <person name="Salamov A."/>
            <person name="Wisecaver J."/>
            <person name="Long T.M."/>
            <person name="Aerts A.L."/>
            <person name="Barry K."/>
            <person name="Choi C."/>
            <person name="Clum A."/>
            <person name="Coughlan A.Y."/>
            <person name="Deshpande S."/>
            <person name="Douglass A.P."/>
            <person name="Hanson S.J."/>
            <person name="Klenk H.-P."/>
            <person name="Labutti K."/>
            <person name="Lapidus A."/>
            <person name="Lindquist E."/>
            <person name="Lipzen A."/>
            <person name="Meier-Kolthoff J.P."/>
            <person name="Ohm R.A."/>
            <person name="Otillar R.P."/>
            <person name="Pangilinan J."/>
            <person name="Peng Y."/>
            <person name="Rokas A."/>
            <person name="Rosa C.A."/>
            <person name="Scheuner C."/>
            <person name="Sibirny A.A."/>
            <person name="Slot J.C."/>
            <person name="Stielow J.B."/>
            <person name="Sun H."/>
            <person name="Kurtzman C.P."/>
            <person name="Blackwell M."/>
            <person name="Grigoriev I.V."/>
            <person name="Jeffries T.W."/>
        </authorList>
    </citation>
    <scope>NUCLEOTIDE SEQUENCE [LARGE SCALE GENOMIC DNA]</scope>
    <source>
        <strain evidence="2">DSM 1968</strain>
    </source>
</reference>
<dbReference type="AlphaFoldDB" id="A0A1D2VMI6"/>
<organism evidence="1 2">
    <name type="scientific">Ascoidea rubescens DSM 1968</name>
    <dbReference type="NCBI Taxonomy" id="1344418"/>
    <lineage>
        <taxon>Eukaryota</taxon>
        <taxon>Fungi</taxon>
        <taxon>Dikarya</taxon>
        <taxon>Ascomycota</taxon>
        <taxon>Saccharomycotina</taxon>
        <taxon>Saccharomycetes</taxon>
        <taxon>Ascoideaceae</taxon>
        <taxon>Ascoidea</taxon>
    </lineage>
</organism>
<evidence type="ECO:0000313" key="2">
    <source>
        <dbReference type="Proteomes" id="UP000095038"/>
    </source>
</evidence>
<protein>
    <submittedName>
        <fullName evidence="1">Uncharacterized protein</fullName>
    </submittedName>
</protein>
<dbReference type="InParanoid" id="A0A1D2VMI6"/>
<dbReference type="GeneID" id="30966264"/>
<evidence type="ECO:0000313" key="1">
    <source>
        <dbReference type="EMBL" id="ODV62826.1"/>
    </source>
</evidence>
<dbReference type="EMBL" id="KV454476">
    <property type="protein sequence ID" value="ODV62826.1"/>
    <property type="molecule type" value="Genomic_DNA"/>
</dbReference>
<name>A0A1D2VMI6_9ASCO</name>
<dbReference type="Proteomes" id="UP000095038">
    <property type="component" value="Unassembled WGS sequence"/>
</dbReference>
<gene>
    <name evidence="1" type="ORF">ASCRUDRAFT_74289</name>
</gene>
<keyword evidence="2" id="KW-1185">Reference proteome</keyword>
<dbReference type="RefSeq" id="XP_020049133.1">
    <property type="nucleotide sequence ID" value="XM_020192628.1"/>
</dbReference>
<sequence>MVISILMRNLNNFFPTGEYNHISSTCEKNKLNQILLLILDAGFNLWRSASNEMMEFVNFHLEPFLVSWQQLFV</sequence>
<proteinExistence type="predicted"/>